<dbReference type="SUPFAM" id="SSF52096">
    <property type="entry name" value="ClpP/crotonase"/>
    <property type="match status" value="1"/>
</dbReference>
<accession>A0A2P6AU24</accession>
<dbReference type="GO" id="GO:0008300">
    <property type="term" value="P:isoprenoid catabolic process"/>
    <property type="evidence" value="ECO:0007669"/>
    <property type="project" value="TreeGrafter"/>
</dbReference>
<sequence>MTAANQSVLTRFDADTGVLTVAFNRPEARNALNPDMVSALLALFAGLRDRPEVRVVLMRSRGGHFCAGADLKGVFADAASQPAPGEADPIATMNRGFGELLRAAEAIPQVLVTVCEGGVLGGGFGLACVSDIAFAHEATKFGMPETSRGLPPAQIAPFVVQRIGLTQARRLVLTSAQFDGREALRLGLVHEVFADEATLADGLARVLTEVLRCAPSANARTKAIVLSVGLVDPDAVLDQAADHFAACARGPEAPEGIGAFMQKRAAAWARVITPADIPRLLSLLTEQEPKA</sequence>
<dbReference type="Pfam" id="PF00378">
    <property type="entry name" value="ECH_1"/>
    <property type="match status" value="1"/>
</dbReference>
<dbReference type="CDD" id="cd06558">
    <property type="entry name" value="crotonase-like"/>
    <property type="match status" value="1"/>
</dbReference>
<evidence type="ECO:0000313" key="2">
    <source>
        <dbReference type="EMBL" id="PQA48591.1"/>
    </source>
</evidence>
<dbReference type="InterPro" id="IPR051683">
    <property type="entry name" value="Enoyl-CoA_Hydratase/Isomerase"/>
</dbReference>
<dbReference type="Proteomes" id="UP000243900">
    <property type="component" value="Unassembled WGS sequence"/>
</dbReference>
<name>A0A2P6AU24_9GAMM</name>
<dbReference type="GO" id="GO:0003824">
    <property type="term" value="F:catalytic activity"/>
    <property type="evidence" value="ECO:0007669"/>
    <property type="project" value="UniProtKB-ARBA"/>
</dbReference>
<dbReference type="InterPro" id="IPR029045">
    <property type="entry name" value="ClpP/crotonase-like_dom_sf"/>
</dbReference>
<evidence type="ECO:0000256" key="1">
    <source>
        <dbReference type="ARBA" id="ARBA00005254"/>
    </source>
</evidence>
<evidence type="ECO:0000313" key="3">
    <source>
        <dbReference type="Proteomes" id="UP000243900"/>
    </source>
</evidence>
<dbReference type="Gene3D" id="3.90.226.10">
    <property type="entry name" value="2-enoyl-CoA Hydratase, Chain A, domain 1"/>
    <property type="match status" value="1"/>
</dbReference>
<gene>
    <name evidence="2" type="ORF">C5O18_03035</name>
</gene>
<dbReference type="EMBL" id="PTQZ01000040">
    <property type="protein sequence ID" value="PQA48591.1"/>
    <property type="molecule type" value="Genomic_DNA"/>
</dbReference>
<protein>
    <submittedName>
        <fullName evidence="2">Enoyl-CoA hydratase</fullName>
    </submittedName>
</protein>
<dbReference type="Gene3D" id="1.10.12.10">
    <property type="entry name" value="Lyase 2-enoyl-coa Hydratase, Chain A, domain 2"/>
    <property type="match status" value="1"/>
</dbReference>
<keyword evidence="3" id="KW-1185">Reference proteome</keyword>
<comment type="caution">
    <text evidence="2">The sequence shown here is derived from an EMBL/GenBank/DDBJ whole genome shotgun (WGS) entry which is preliminary data.</text>
</comment>
<organism evidence="2 3">
    <name type="scientific">Amnimonas aquatica</name>
    <dbReference type="NCBI Taxonomy" id="2094561"/>
    <lineage>
        <taxon>Bacteria</taxon>
        <taxon>Pseudomonadati</taxon>
        <taxon>Pseudomonadota</taxon>
        <taxon>Gammaproteobacteria</taxon>
        <taxon>Moraxellales</taxon>
        <taxon>Moraxellaceae</taxon>
        <taxon>Amnimonas</taxon>
    </lineage>
</organism>
<dbReference type="PANTHER" id="PTHR42964:SF1">
    <property type="entry name" value="POLYKETIDE BIOSYNTHESIS ENOYL-COA HYDRATASE PKSH-RELATED"/>
    <property type="match status" value="1"/>
</dbReference>
<dbReference type="InterPro" id="IPR001753">
    <property type="entry name" value="Enoyl-CoA_hydra/iso"/>
</dbReference>
<proteinExistence type="inferred from homology"/>
<dbReference type="RefSeq" id="WP_105191387.1">
    <property type="nucleotide sequence ID" value="NZ_PTQZ01000040.1"/>
</dbReference>
<dbReference type="OrthoDB" id="9807606at2"/>
<dbReference type="PANTHER" id="PTHR42964">
    <property type="entry name" value="ENOYL-COA HYDRATASE"/>
    <property type="match status" value="1"/>
</dbReference>
<reference evidence="3" key="1">
    <citation type="submission" date="2018-02" db="EMBL/GenBank/DDBJ databases">
        <title>Genome sequencing of Solimonas sp. HR-BB.</title>
        <authorList>
            <person name="Lee Y."/>
            <person name="Jeon C.O."/>
        </authorList>
    </citation>
    <scope>NUCLEOTIDE SEQUENCE [LARGE SCALE GENOMIC DNA]</scope>
    <source>
        <strain evidence="3">HR-E</strain>
    </source>
</reference>
<dbReference type="InterPro" id="IPR014748">
    <property type="entry name" value="Enoyl-CoA_hydra_C"/>
</dbReference>
<comment type="similarity">
    <text evidence="1">Belongs to the enoyl-CoA hydratase/isomerase family.</text>
</comment>
<dbReference type="AlphaFoldDB" id="A0A2P6AU24"/>